<evidence type="ECO:0000256" key="2">
    <source>
        <dbReference type="ARBA" id="ARBA00023002"/>
    </source>
</evidence>
<dbReference type="Pfam" id="PF00106">
    <property type="entry name" value="adh_short"/>
    <property type="match status" value="1"/>
</dbReference>
<accession>A0A653FMF3</accession>
<comment type="similarity">
    <text evidence="1 3">Belongs to the short-chain dehydrogenases/reductases (SDR) family.</text>
</comment>
<dbReference type="InterPro" id="IPR036291">
    <property type="entry name" value="NAD(P)-bd_dom_sf"/>
</dbReference>
<gene>
    <name evidence="5" type="primary">fabG_46</name>
    <name evidence="5" type="ORF">BIN_B_05238</name>
</gene>
<proteinExistence type="inferred from homology"/>
<dbReference type="EMBL" id="LR589660">
    <property type="protein sequence ID" value="VTP10893.1"/>
    <property type="molecule type" value="Genomic_DNA"/>
</dbReference>
<dbReference type="PRINTS" id="PR00081">
    <property type="entry name" value="GDHRDH"/>
</dbReference>
<dbReference type="PRINTS" id="PR00080">
    <property type="entry name" value="SDRFAMILY"/>
</dbReference>
<dbReference type="GO" id="GO:0005829">
    <property type="term" value="C:cytosol"/>
    <property type="evidence" value="ECO:0007669"/>
    <property type="project" value="TreeGrafter"/>
</dbReference>
<organism evidence="5">
    <name type="scientific">Mycolicibacterium smegmatis</name>
    <name type="common">Mycobacterium smegmatis</name>
    <dbReference type="NCBI Taxonomy" id="1772"/>
    <lineage>
        <taxon>Bacteria</taxon>
        <taxon>Bacillati</taxon>
        <taxon>Actinomycetota</taxon>
        <taxon>Actinomycetes</taxon>
        <taxon>Mycobacteriales</taxon>
        <taxon>Mycobacteriaceae</taxon>
        <taxon>Mycolicibacterium</taxon>
    </lineage>
</organism>
<keyword evidence="2" id="KW-0560">Oxidoreductase</keyword>
<reference evidence="5" key="1">
    <citation type="submission" date="2019-05" db="EMBL/GenBank/DDBJ databases">
        <authorList>
            <person name="Naeem R."/>
            <person name="Antony C."/>
            <person name="Guan Q."/>
        </authorList>
    </citation>
    <scope>NUCLEOTIDE SEQUENCE</scope>
    <source>
        <strain evidence="5">1</strain>
    </source>
</reference>
<dbReference type="PANTHER" id="PTHR43391:SF91">
    <property type="entry name" value="OS04G0390700 PROTEIN"/>
    <property type="match status" value="1"/>
</dbReference>
<dbReference type="InterPro" id="IPR057326">
    <property type="entry name" value="KR_dom"/>
</dbReference>
<dbReference type="SMART" id="SM00822">
    <property type="entry name" value="PKS_KR"/>
    <property type="match status" value="1"/>
</dbReference>
<evidence type="ECO:0000256" key="1">
    <source>
        <dbReference type="ARBA" id="ARBA00006484"/>
    </source>
</evidence>
<dbReference type="KEGG" id="msh:LI98_14430"/>
<sequence>MVHIAGRRMLVTGGQRGLGAAFASELLARGADRVYVTTRTPAPSSDARIVPVALDVTDPDSVRAATEIADDVAIVVNNAGTNGPLPVLGTDIDAMREVFETNVFGPVRVTQAFAPILARQPDSALVNVHSVFSWLGGTGAYGASKAALWSLTNSLRVELAAQDTKVIGVHLSFADTDMTAGLDVFKIAPEYAAARVLDGLERDDAEVLVDDTSRDVKAALAGPVGELVLTL</sequence>
<dbReference type="RefSeq" id="WP_011728668.1">
    <property type="nucleotide sequence ID" value="NZ_CP009495.1"/>
</dbReference>
<evidence type="ECO:0000313" key="5">
    <source>
        <dbReference type="EMBL" id="VTP10893.1"/>
    </source>
</evidence>
<dbReference type="GeneID" id="93457678"/>
<dbReference type="InterPro" id="IPR020904">
    <property type="entry name" value="Sc_DH/Rdtase_CS"/>
</dbReference>
<dbReference type="Gene3D" id="3.40.50.720">
    <property type="entry name" value="NAD(P)-binding Rossmann-like Domain"/>
    <property type="match status" value="1"/>
</dbReference>
<dbReference type="OMA" id="GVHAGFI"/>
<dbReference type="PROSITE" id="PS00061">
    <property type="entry name" value="ADH_SHORT"/>
    <property type="match status" value="1"/>
</dbReference>
<evidence type="ECO:0000259" key="4">
    <source>
        <dbReference type="SMART" id="SM00822"/>
    </source>
</evidence>
<dbReference type="NCBIfam" id="NF006119">
    <property type="entry name" value="PRK08264.1-5"/>
    <property type="match status" value="1"/>
</dbReference>
<dbReference type="AlphaFoldDB" id="A0A653FMF3"/>
<dbReference type="KEGG" id="msn:LI99_14425"/>
<dbReference type="InterPro" id="IPR002347">
    <property type="entry name" value="SDR_fam"/>
</dbReference>
<dbReference type="SUPFAM" id="SSF51735">
    <property type="entry name" value="NAD(P)-binding Rossmann-fold domains"/>
    <property type="match status" value="1"/>
</dbReference>
<feature type="domain" description="Ketoreductase" evidence="4">
    <location>
        <begin position="7"/>
        <end position="170"/>
    </location>
</feature>
<dbReference type="PANTHER" id="PTHR43391">
    <property type="entry name" value="RETINOL DEHYDROGENASE-RELATED"/>
    <property type="match status" value="1"/>
</dbReference>
<protein>
    <submittedName>
        <fullName evidence="5">3-oxoacyl-[acyl-carrier-protein] reductase FabG</fullName>
    </submittedName>
</protein>
<evidence type="ECO:0000256" key="3">
    <source>
        <dbReference type="RuleBase" id="RU000363"/>
    </source>
</evidence>
<dbReference type="GO" id="GO:0016491">
    <property type="term" value="F:oxidoreductase activity"/>
    <property type="evidence" value="ECO:0007669"/>
    <property type="project" value="UniProtKB-KW"/>
</dbReference>
<name>A0A653FMF3_MYCSM</name>